<dbReference type="InterPro" id="IPR014284">
    <property type="entry name" value="RNA_pol_sigma-70_dom"/>
</dbReference>
<dbReference type="NCBIfam" id="TIGR02937">
    <property type="entry name" value="sigma70-ECF"/>
    <property type="match status" value="1"/>
</dbReference>
<dbReference type="AlphaFoldDB" id="A0A9D9HFQ7"/>
<dbReference type="Pfam" id="PF08281">
    <property type="entry name" value="Sigma70_r4_2"/>
    <property type="match status" value="1"/>
</dbReference>
<dbReference type="PANTHER" id="PTHR43133">
    <property type="entry name" value="RNA POLYMERASE ECF-TYPE SIGMA FACTO"/>
    <property type="match status" value="1"/>
</dbReference>
<dbReference type="SUPFAM" id="SSF88946">
    <property type="entry name" value="Sigma2 domain of RNA polymerase sigma factors"/>
    <property type="match status" value="1"/>
</dbReference>
<dbReference type="EMBL" id="JADIMI010000066">
    <property type="protein sequence ID" value="MBO8452580.1"/>
    <property type="molecule type" value="Genomic_DNA"/>
</dbReference>
<evidence type="ECO:0000313" key="7">
    <source>
        <dbReference type="EMBL" id="MBO8452580.1"/>
    </source>
</evidence>
<dbReference type="InterPro" id="IPR007627">
    <property type="entry name" value="RNA_pol_sigma70_r2"/>
</dbReference>
<dbReference type="Proteomes" id="UP000823661">
    <property type="component" value="Unassembled WGS sequence"/>
</dbReference>
<accession>A0A9D9HFQ7</accession>
<feature type="domain" description="RNA polymerase sigma-70 region 2" evidence="5">
    <location>
        <begin position="24"/>
        <end position="87"/>
    </location>
</feature>
<dbReference type="CDD" id="cd06171">
    <property type="entry name" value="Sigma70_r4"/>
    <property type="match status" value="1"/>
</dbReference>
<dbReference type="Gene3D" id="1.10.10.10">
    <property type="entry name" value="Winged helix-like DNA-binding domain superfamily/Winged helix DNA-binding domain"/>
    <property type="match status" value="1"/>
</dbReference>
<keyword evidence="3" id="KW-0731">Sigma factor</keyword>
<dbReference type="InterPro" id="IPR013325">
    <property type="entry name" value="RNA_pol_sigma_r2"/>
</dbReference>
<evidence type="ECO:0000256" key="2">
    <source>
        <dbReference type="ARBA" id="ARBA00023015"/>
    </source>
</evidence>
<protein>
    <submittedName>
        <fullName evidence="7">Sigma-70 family RNA polymerase sigma factor</fullName>
    </submittedName>
</protein>
<proteinExistence type="inferred from homology"/>
<dbReference type="InterPro" id="IPR013249">
    <property type="entry name" value="RNA_pol_sigma70_r4_t2"/>
</dbReference>
<dbReference type="InterPro" id="IPR036388">
    <property type="entry name" value="WH-like_DNA-bd_sf"/>
</dbReference>
<dbReference type="SUPFAM" id="SSF88659">
    <property type="entry name" value="Sigma3 and sigma4 domains of RNA polymerase sigma factors"/>
    <property type="match status" value="1"/>
</dbReference>
<evidence type="ECO:0000313" key="8">
    <source>
        <dbReference type="Proteomes" id="UP000823661"/>
    </source>
</evidence>
<evidence type="ECO:0000256" key="1">
    <source>
        <dbReference type="ARBA" id="ARBA00010641"/>
    </source>
</evidence>
<reference evidence="7" key="1">
    <citation type="submission" date="2020-10" db="EMBL/GenBank/DDBJ databases">
        <authorList>
            <person name="Gilroy R."/>
        </authorList>
    </citation>
    <scope>NUCLEOTIDE SEQUENCE</scope>
    <source>
        <strain evidence="7">B1-20833</strain>
    </source>
</reference>
<keyword evidence="2" id="KW-0805">Transcription regulation</keyword>
<dbReference type="InterPro" id="IPR039425">
    <property type="entry name" value="RNA_pol_sigma-70-like"/>
</dbReference>
<name>A0A9D9HFQ7_9BACT</name>
<organism evidence="7 8">
    <name type="scientific">Candidatus Cryptobacteroides intestinavium</name>
    <dbReference type="NCBI Taxonomy" id="2840766"/>
    <lineage>
        <taxon>Bacteria</taxon>
        <taxon>Pseudomonadati</taxon>
        <taxon>Bacteroidota</taxon>
        <taxon>Bacteroidia</taxon>
        <taxon>Bacteroidales</taxon>
        <taxon>Candidatus Cryptobacteroides</taxon>
    </lineage>
</organism>
<evidence type="ECO:0000256" key="3">
    <source>
        <dbReference type="ARBA" id="ARBA00023082"/>
    </source>
</evidence>
<reference evidence="7" key="2">
    <citation type="journal article" date="2021" name="PeerJ">
        <title>Extensive microbial diversity within the chicken gut microbiome revealed by metagenomics and culture.</title>
        <authorList>
            <person name="Gilroy R."/>
            <person name="Ravi A."/>
            <person name="Getino M."/>
            <person name="Pursley I."/>
            <person name="Horton D.L."/>
            <person name="Alikhan N.F."/>
            <person name="Baker D."/>
            <person name="Gharbi K."/>
            <person name="Hall N."/>
            <person name="Watson M."/>
            <person name="Adriaenssens E.M."/>
            <person name="Foster-Nyarko E."/>
            <person name="Jarju S."/>
            <person name="Secka A."/>
            <person name="Antonio M."/>
            <person name="Oren A."/>
            <person name="Chaudhuri R.R."/>
            <person name="La Ragione R."/>
            <person name="Hildebrand F."/>
            <person name="Pallen M.J."/>
        </authorList>
    </citation>
    <scope>NUCLEOTIDE SEQUENCE</scope>
    <source>
        <strain evidence="7">B1-20833</strain>
    </source>
</reference>
<dbReference type="GO" id="GO:0003677">
    <property type="term" value="F:DNA binding"/>
    <property type="evidence" value="ECO:0007669"/>
    <property type="project" value="InterPro"/>
</dbReference>
<keyword evidence="4" id="KW-0804">Transcription</keyword>
<dbReference type="Gene3D" id="1.10.1740.10">
    <property type="match status" value="1"/>
</dbReference>
<dbReference type="GO" id="GO:0006352">
    <property type="term" value="P:DNA-templated transcription initiation"/>
    <property type="evidence" value="ECO:0007669"/>
    <property type="project" value="InterPro"/>
</dbReference>
<evidence type="ECO:0000259" key="5">
    <source>
        <dbReference type="Pfam" id="PF04542"/>
    </source>
</evidence>
<feature type="domain" description="RNA polymerase sigma factor 70 region 4 type 2" evidence="6">
    <location>
        <begin position="119"/>
        <end position="170"/>
    </location>
</feature>
<comment type="similarity">
    <text evidence="1">Belongs to the sigma-70 factor family. ECF subfamily.</text>
</comment>
<dbReference type="PANTHER" id="PTHR43133:SF46">
    <property type="entry name" value="RNA POLYMERASE SIGMA-70 FACTOR ECF SUBFAMILY"/>
    <property type="match status" value="1"/>
</dbReference>
<comment type="caution">
    <text evidence="7">The sequence shown here is derived from an EMBL/GenBank/DDBJ whole genome shotgun (WGS) entry which is preliminary data.</text>
</comment>
<dbReference type="Pfam" id="PF04542">
    <property type="entry name" value="Sigma70_r2"/>
    <property type="match status" value="1"/>
</dbReference>
<sequence>MGKDYQITYIANGDEAAFRQFIITHTPPCYNYAYRILKRKELAEDAVSEVFVAVWEARRHLPDIENINAWLHRLTLNKSISMLRREYRWASSTGEIGDIELNIADPEPDSAYDQETVDRLNKAIGELPSKCRHVLYLAKIEKLSYKDIAHILGISTKTVSNHLTYAMKRLTATLKIFLFFI</sequence>
<dbReference type="GO" id="GO:0016987">
    <property type="term" value="F:sigma factor activity"/>
    <property type="evidence" value="ECO:0007669"/>
    <property type="project" value="UniProtKB-KW"/>
</dbReference>
<gene>
    <name evidence="7" type="ORF">IAC06_06825</name>
</gene>
<evidence type="ECO:0000256" key="4">
    <source>
        <dbReference type="ARBA" id="ARBA00023163"/>
    </source>
</evidence>
<evidence type="ECO:0000259" key="6">
    <source>
        <dbReference type="Pfam" id="PF08281"/>
    </source>
</evidence>
<dbReference type="InterPro" id="IPR013324">
    <property type="entry name" value="RNA_pol_sigma_r3/r4-like"/>
</dbReference>